<sequence>MTSRFKFEAVSPSFLLVHFASRRGIAKQYTSLPCSNGSCWKVGSVCAKRATGLESHPIDITMRLPDHSTGMAEFGSFKKYTVKIA</sequence>
<evidence type="ECO:0000313" key="2">
    <source>
        <dbReference type="Proteomes" id="UP000078397"/>
    </source>
</evidence>
<proteinExistence type="predicted"/>
<dbReference type="RefSeq" id="XP_018148045.1">
    <property type="nucleotide sequence ID" value="XM_018292802.1"/>
</dbReference>
<dbReference type="AlphaFoldDB" id="A0A179G281"/>
<gene>
    <name evidence="1" type="ORF">VFPPC_15049</name>
</gene>
<protein>
    <submittedName>
        <fullName evidence="1">Uncharacterized protein</fullName>
    </submittedName>
</protein>
<reference evidence="1 2" key="1">
    <citation type="journal article" date="2016" name="PLoS Pathog.">
        <title>Biosynthesis of antibiotic leucinostatins in bio-control fungus Purpureocillium lilacinum and their inhibition on phytophthora revealed by genome mining.</title>
        <authorList>
            <person name="Wang G."/>
            <person name="Liu Z."/>
            <person name="Lin R."/>
            <person name="Li E."/>
            <person name="Mao Z."/>
            <person name="Ling J."/>
            <person name="Yang Y."/>
            <person name="Yin W.B."/>
            <person name="Xie B."/>
        </authorList>
    </citation>
    <scope>NUCLEOTIDE SEQUENCE [LARGE SCALE GENOMIC DNA]</scope>
    <source>
        <strain evidence="1">170</strain>
    </source>
</reference>
<organism evidence="1 2">
    <name type="scientific">Pochonia chlamydosporia 170</name>
    <dbReference type="NCBI Taxonomy" id="1380566"/>
    <lineage>
        <taxon>Eukaryota</taxon>
        <taxon>Fungi</taxon>
        <taxon>Dikarya</taxon>
        <taxon>Ascomycota</taxon>
        <taxon>Pezizomycotina</taxon>
        <taxon>Sordariomycetes</taxon>
        <taxon>Hypocreomycetidae</taxon>
        <taxon>Hypocreales</taxon>
        <taxon>Clavicipitaceae</taxon>
        <taxon>Pochonia</taxon>
    </lineage>
</organism>
<name>A0A179G281_METCM</name>
<evidence type="ECO:0000313" key="1">
    <source>
        <dbReference type="EMBL" id="OAQ71962.1"/>
    </source>
</evidence>
<dbReference type="GeneID" id="28856796"/>
<comment type="caution">
    <text evidence="1">The sequence shown here is derived from an EMBL/GenBank/DDBJ whole genome shotgun (WGS) entry which is preliminary data.</text>
</comment>
<keyword evidence="2" id="KW-1185">Reference proteome</keyword>
<dbReference type="EMBL" id="LSBJ02000001">
    <property type="protein sequence ID" value="OAQ71962.1"/>
    <property type="molecule type" value="Genomic_DNA"/>
</dbReference>
<dbReference type="Proteomes" id="UP000078397">
    <property type="component" value="Unassembled WGS sequence"/>
</dbReference>
<accession>A0A179G281</accession>
<dbReference type="KEGG" id="pchm:VFPPC_15049"/>